<dbReference type="AlphaFoldDB" id="A0A1L8FWZ4"/>
<dbReference type="AGR" id="Xenbase:XB-GENE-6253953"/>
<evidence type="ECO:0000256" key="4">
    <source>
        <dbReference type="ARBA" id="ARBA00023242"/>
    </source>
</evidence>
<reference evidence="7" key="1">
    <citation type="submission" date="2025-08" db="UniProtKB">
        <authorList>
            <consortium name="RefSeq"/>
        </authorList>
    </citation>
    <scope>IDENTIFICATION</scope>
    <source>
        <strain evidence="7">J_2021</strain>
        <tissue evidence="7">Erythrocytes</tissue>
    </source>
</reference>
<evidence type="ECO:0000256" key="2">
    <source>
        <dbReference type="ARBA" id="ARBA00004496"/>
    </source>
</evidence>
<sequence length="224" mass="25355">MAWLRTALEKQQHGGEAEVFDEDGEEMLLLQQDWKISMEKRIKEGYIDGIEAGKENSLQTGFNFGYKIGVNLLKPYGELKGALSALLTWCQQNKTKDAASEKLNELLTSLDQCEEQIVKDLPSFYKGAQPSDLLQFVEDMDLISHEQKCEQNEPGSCADNKNCCRSPDFNGSLTFSCRNTSYISDATKKELCKIFKETLLVGEQLDISTELLCYIQTLNNKHVF</sequence>
<evidence type="ECO:0000256" key="1">
    <source>
        <dbReference type="ARBA" id="ARBA00004123"/>
    </source>
</evidence>
<keyword evidence="6" id="KW-1185">Reference proteome</keyword>
<feature type="domain" description="Essential protein Yae1 N-terminal" evidence="5">
    <location>
        <begin position="45"/>
        <end position="81"/>
    </location>
</feature>
<dbReference type="OMA" id="VKKQTVW"/>
<evidence type="ECO:0000313" key="8">
    <source>
        <dbReference type="Xenbase" id="XB-GENE-6253953"/>
    </source>
</evidence>
<dbReference type="Pfam" id="PF09811">
    <property type="entry name" value="Yae1_N"/>
    <property type="match status" value="1"/>
</dbReference>
<dbReference type="STRING" id="8355.A0A1L8FWZ4"/>
<evidence type="ECO:0000313" key="6">
    <source>
        <dbReference type="Proteomes" id="UP000186698"/>
    </source>
</evidence>
<dbReference type="InterPro" id="IPR038881">
    <property type="entry name" value="Yae1-like"/>
</dbReference>
<accession>A0A1L8FWZ4</accession>
<proteinExistence type="predicted"/>
<evidence type="ECO:0000259" key="5">
    <source>
        <dbReference type="Pfam" id="PF09811"/>
    </source>
</evidence>
<keyword evidence="3" id="KW-0963">Cytoplasm</keyword>
<dbReference type="GO" id="GO:0005634">
    <property type="term" value="C:nucleus"/>
    <property type="evidence" value="ECO:0007669"/>
    <property type="project" value="UniProtKB-SubCell"/>
</dbReference>
<evidence type="ECO:0000256" key="3">
    <source>
        <dbReference type="ARBA" id="ARBA00022490"/>
    </source>
</evidence>
<dbReference type="GO" id="GO:0005737">
    <property type="term" value="C:cytoplasm"/>
    <property type="evidence" value="ECO:0007669"/>
    <property type="project" value="UniProtKB-SubCell"/>
</dbReference>
<name>A0A1L8FWZ4_XENLA</name>
<dbReference type="Bgee" id="495393">
    <property type="expression patterns" value="Expressed in blastula and 19 other cell types or tissues"/>
</dbReference>
<dbReference type="PaxDb" id="8355-A0A1L8FWZ4"/>
<dbReference type="PANTHER" id="PTHR18829:SF0">
    <property type="entry name" value="PROTEIN YAE1 HOMOLOG"/>
    <property type="match status" value="1"/>
</dbReference>
<dbReference type="Proteomes" id="UP000186698">
    <property type="component" value="Chromosome 6L"/>
</dbReference>
<comment type="subcellular location">
    <subcellularLocation>
        <location evidence="2">Cytoplasm</location>
    </subcellularLocation>
    <subcellularLocation>
        <location evidence="1">Nucleus</location>
    </subcellularLocation>
</comment>
<dbReference type="Xenbase" id="XB-GENE-6253953">
    <property type="gene designation" value="yae1.L"/>
</dbReference>
<dbReference type="CTD" id="495393"/>
<organism evidence="6 7">
    <name type="scientific">Xenopus laevis</name>
    <name type="common">African clawed frog</name>
    <dbReference type="NCBI Taxonomy" id="8355"/>
    <lineage>
        <taxon>Eukaryota</taxon>
        <taxon>Metazoa</taxon>
        <taxon>Chordata</taxon>
        <taxon>Craniata</taxon>
        <taxon>Vertebrata</taxon>
        <taxon>Euteleostomi</taxon>
        <taxon>Amphibia</taxon>
        <taxon>Batrachia</taxon>
        <taxon>Anura</taxon>
        <taxon>Pipoidea</taxon>
        <taxon>Pipidae</taxon>
        <taxon>Xenopodinae</taxon>
        <taxon>Xenopus</taxon>
        <taxon>Xenopus</taxon>
    </lineage>
</organism>
<dbReference type="RefSeq" id="XP_018123093.1">
    <property type="nucleotide sequence ID" value="XM_018267604.2"/>
</dbReference>
<keyword evidence="4" id="KW-0539">Nucleus</keyword>
<dbReference type="GeneID" id="495393"/>
<gene>
    <name evidence="7 8" type="primary">yae1.L</name>
</gene>
<dbReference type="OrthoDB" id="20086at2759"/>
<protein>
    <submittedName>
        <fullName evidence="7">Protein YAE1 homolog</fullName>
    </submittedName>
</protein>
<evidence type="ECO:0000313" key="7">
    <source>
        <dbReference type="RefSeq" id="XP_018123093.1"/>
    </source>
</evidence>
<dbReference type="PANTHER" id="PTHR18829">
    <property type="entry name" value="PROTEIN YAE1 HOMOLOG"/>
    <property type="match status" value="1"/>
</dbReference>
<dbReference type="InterPro" id="IPR019191">
    <property type="entry name" value="Essential_protein_Yae1_N"/>
</dbReference>
<dbReference type="KEGG" id="xla:495393"/>